<dbReference type="PROSITE" id="PS51733">
    <property type="entry name" value="BPL_LPL_CATALYTIC"/>
    <property type="match status" value="1"/>
</dbReference>
<proteinExistence type="predicted"/>
<dbReference type="Gene3D" id="3.30.930.10">
    <property type="entry name" value="Bira Bifunctional Protein, Domain 2"/>
    <property type="match status" value="1"/>
</dbReference>
<evidence type="ECO:0000313" key="3">
    <source>
        <dbReference type="Proteomes" id="UP000215215"/>
    </source>
</evidence>
<accession>A0A235BZD1</accession>
<comment type="caution">
    <text evidence="2">The sequence shown here is derived from an EMBL/GenBank/DDBJ whole genome shotgun (WGS) entry which is preliminary data.</text>
</comment>
<protein>
    <recommendedName>
        <fullName evidence="1">BPL/LPL catalytic domain-containing protein</fullName>
    </recommendedName>
</protein>
<dbReference type="AlphaFoldDB" id="A0A235BZD1"/>
<dbReference type="Pfam" id="PF21948">
    <property type="entry name" value="LplA-B_cat"/>
    <property type="match status" value="1"/>
</dbReference>
<name>A0A235BZD1_UNCW3</name>
<sequence>MFRLIITGEDEGAYNMAVDSAILEKFKEGSTPPTIRFFWFAPPCVSIGRLQCPDTVDGAEYYLVRRPTGGRAVVHEDDLSYSISCKRDDSVFGGNVLQTYMRSSRILVEAVRRLEIDAEIVRTRSGGERSPLCFQSKSRYEVVSGDKKIIGSAQKREGEFVLLQGSISLDVDMEMVIDKYRSVLHDMGIGYSVDSLTEEEKTLALLHTPMFRINKIKNQKSKIRRCPEVL</sequence>
<dbReference type="InterPro" id="IPR004143">
    <property type="entry name" value="BPL_LPL_catalytic"/>
</dbReference>
<dbReference type="InterPro" id="IPR045864">
    <property type="entry name" value="aa-tRNA-synth_II/BPL/LPL"/>
</dbReference>
<dbReference type="PANTHER" id="PTHR43679">
    <property type="entry name" value="OCTANOYLTRANSFERASE LIPM-RELATED"/>
    <property type="match status" value="1"/>
</dbReference>
<dbReference type="Proteomes" id="UP000215215">
    <property type="component" value="Unassembled WGS sequence"/>
</dbReference>
<gene>
    <name evidence="2" type="ORF">CH333_00155</name>
</gene>
<evidence type="ECO:0000259" key="1">
    <source>
        <dbReference type="PROSITE" id="PS51733"/>
    </source>
</evidence>
<reference evidence="2 3" key="1">
    <citation type="submission" date="2017-07" db="EMBL/GenBank/DDBJ databases">
        <title>Recovery of genomes from metagenomes via a dereplication, aggregation, and scoring strategy.</title>
        <authorList>
            <person name="Sieber C.M."/>
            <person name="Probst A.J."/>
            <person name="Sharrar A."/>
            <person name="Thomas B.C."/>
            <person name="Hess M."/>
            <person name="Tringe S.G."/>
            <person name="Banfield J.F."/>
        </authorList>
    </citation>
    <scope>NUCLEOTIDE SEQUENCE [LARGE SCALE GENOMIC DNA]</scope>
    <source>
        <strain evidence="2">JGI_Cruoil_03_44_89</strain>
    </source>
</reference>
<dbReference type="PANTHER" id="PTHR43679:SF2">
    <property type="entry name" value="OCTANOYL-[GCVH]:PROTEIN N-OCTANOYLTRANSFERASE"/>
    <property type="match status" value="1"/>
</dbReference>
<dbReference type="EMBL" id="NOZQ01000003">
    <property type="protein sequence ID" value="OYD17574.1"/>
    <property type="molecule type" value="Genomic_DNA"/>
</dbReference>
<dbReference type="InterPro" id="IPR050664">
    <property type="entry name" value="Octanoyltrans_LipM/LipL"/>
</dbReference>
<dbReference type="SUPFAM" id="SSF55681">
    <property type="entry name" value="Class II aaRS and biotin synthetases"/>
    <property type="match status" value="1"/>
</dbReference>
<evidence type="ECO:0000313" key="2">
    <source>
        <dbReference type="EMBL" id="OYD17574.1"/>
    </source>
</evidence>
<organism evidence="2 3">
    <name type="scientific">candidate division WOR-3 bacterium JGI_Cruoil_03_44_89</name>
    <dbReference type="NCBI Taxonomy" id="1973748"/>
    <lineage>
        <taxon>Bacteria</taxon>
        <taxon>Bacteria division WOR-3</taxon>
    </lineage>
</organism>
<feature type="domain" description="BPL/LPL catalytic" evidence="1">
    <location>
        <begin position="29"/>
        <end position="218"/>
    </location>
</feature>